<feature type="chain" id="PRO_5002479426" description="Lipoprotein" evidence="1">
    <location>
        <begin position="21"/>
        <end position="109"/>
    </location>
</feature>
<evidence type="ECO:0008006" key="4">
    <source>
        <dbReference type="Google" id="ProtNLM"/>
    </source>
</evidence>
<name>A0A0F4TR19_PSEFL</name>
<dbReference type="AlphaFoldDB" id="A0A0F4TR19"/>
<accession>A0A0F4TR19</accession>
<organism evidence="2 3">
    <name type="scientific">Pseudomonas fluorescens</name>
    <dbReference type="NCBI Taxonomy" id="294"/>
    <lineage>
        <taxon>Bacteria</taxon>
        <taxon>Pseudomonadati</taxon>
        <taxon>Pseudomonadota</taxon>
        <taxon>Gammaproteobacteria</taxon>
        <taxon>Pseudomonadales</taxon>
        <taxon>Pseudomonadaceae</taxon>
        <taxon>Pseudomonas</taxon>
    </lineage>
</organism>
<gene>
    <name evidence="2" type="ORF">VC35_13505</name>
</gene>
<feature type="signal peptide" evidence="1">
    <location>
        <begin position="1"/>
        <end position="20"/>
    </location>
</feature>
<dbReference type="Proteomes" id="UP000033588">
    <property type="component" value="Unassembled WGS sequence"/>
</dbReference>
<evidence type="ECO:0000313" key="2">
    <source>
        <dbReference type="EMBL" id="KJZ45842.1"/>
    </source>
</evidence>
<reference evidence="2 3" key="1">
    <citation type="submission" date="2015-03" db="EMBL/GenBank/DDBJ databases">
        <title>Comparative genomics of Pseudomonas insights into diversity of traits involved in vanlence and defense.</title>
        <authorList>
            <person name="Qin Y."/>
        </authorList>
    </citation>
    <scope>NUCLEOTIDE SEQUENCE [LARGE SCALE GENOMIC DNA]</scope>
    <source>
        <strain evidence="2 3">C8</strain>
    </source>
</reference>
<evidence type="ECO:0000256" key="1">
    <source>
        <dbReference type="SAM" id="SignalP"/>
    </source>
</evidence>
<dbReference type="PROSITE" id="PS51257">
    <property type="entry name" value="PROKAR_LIPOPROTEIN"/>
    <property type="match status" value="1"/>
</dbReference>
<dbReference type="OrthoDB" id="6889815at2"/>
<protein>
    <recommendedName>
        <fullName evidence="4">Lipoprotein</fullName>
    </recommendedName>
</protein>
<evidence type="ECO:0000313" key="3">
    <source>
        <dbReference type="Proteomes" id="UP000033588"/>
    </source>
</evidence>
<proteinExistence type="predicted"/>
<keyword evidence="1" id="KW-0732">Signal</keyword>
<sequence>MLRLCTLIAAGLLLSACSKEAPKAQVPAVDLHGQLVVDQEMTTSRQAQGINGEYYKRVLTVNGQDMVFADFIKQFCSDANTRDETCLKAFRIKKIDDVSGATKFLPNGL</sequence>
<dbReference type="PATRIC" id="fig|294.132.peg.1466"/>
<dbReference type="EMBL" id="LACC01000016">
    <property type="protein sequence ID" value="KJZ45842.1"/>
    <property type="molecule type" value="Genomic_DNA"/>
</dbReference>
<comment type="caution">
    <text evidence="2">The sequence shown here is derived from an EMBL/GenBank/DDBJ whole genome shotgun (WGS) entry which is preliminary data.</text>
</comment>
<dbReference type="RefSeq" id="WP_046040707.1">
    <property type="nucleotide sequence ID" value="NZ_LACC01000016.1"/>
</dbReference>